<feature type="compositionally biased region" description="Gly residues" evidence="1">
    <location>
        <begin position="173"/>
        <end position="184"/>
    </location>
</feature>
<feature type="region of interest" description="Disordered" evidence="1">
    <location>
        <begin position="333"/>
        <end position="385"/>
    </location>
</feature>
<gene>
    <name evidence="2" type="ORF">CBR_g11145</name>
</gene>
<feature type="compositionally biased region" description="Low complexity" evidence="1">
    <location>
        <begin position="333"/>
        <end position="351"/>
    </location>
</feature>
<feature type="compositionally biased region" description="Basic and acidic residues" evidence="1">
    <location>
        <begin position="196"/>
        <end position="218"/>
    </location>
</feature>
<comment type="caution">
    <text evidence="2">The sequence shown here is derived from an EMBL/GenBank/DDBJ whole genome shotgun (WGS) entry which is preliminary data.</text>
</comment>
<feature type="compositionally biased region" description="Basic and acidic residues" evidence="1">
    <location>
        <begin position="226"/>
        <end position="236"/>
    </location>
</feature>
<feature type="region of interest" description="Disordered" evidence="1">
    <location>
        <begin position="123"/>
        <end position="236"/>
    </location>
</feature>
<evidence type="ECO:0000256" key="1">
    <source>
        <dbReference type="SAM" id="MobiDB-lite"/>
    </source>
</evidence>
<dbReference type="AlphaFoldDB" id="A0A388KQK6"/>
<proteinExistence type="predicted"/>
<accession>A0A388KQK6</accession>
<evidence type="ECO:0000313" key="2">
    <source>
        <dbReference type="EMBL" id="GBG72213.1"/>
    </source>
</evidence>
<dbReference type="EMBL" id="BFEA01000160">
    <property type="protein sequence ID" value="GBG72213.1"/>
    <property type="molecule type" value="Genomic_DNA"/>
</dbReference>
<name>A0A388KQK6_CHABU</name>
<reference evidence="2 3" key="1">
    <citation type="journal article" date="2018" name="Cell">
        <title>The Chara Genome: Secondary Complexity and Implications for Plant Terrestrialization.</title>
        <authorList>
            <person name="Nishiyama T."/>
            <person name="Sakayama H."/>
            <person name="Vries J.D."/>
            <person name="Buschmann H."/>
            <person name="Saint-Marcoux D."/>
            <person name="Ullrich K.K."/>
            <person name="Haas F.B."/>
            <person name="Vanderstraeten L."/>
            <person name="Becker D."/>
            <person name="Lang D."/>
            <person name="Vosolsobe S."/>
            <person name="Rombauts S."/>
            <person name="Wilhelmsson P.K.I."/>
            <person name="Janitza P."/>
            <person name="Kern R."/>
            <person name="Heyl A."/>
            <person name="Rumpler F."/>
            <person name="Villalobos L.I.A.C."/>
            <person name="Clay J.M."/>
            <person name="Skokan R."/>
            <person name="Toyoda A."/>
            <person name="Suzuki Y."/>
            <person name="Kagoshima H."/>
            <person name="Schijlen E."/>
            <person name="Tajeshwar N."/>
            <person name="Catarino B."/>
            <person name="Hetherington A.J."/>
            <person name="Saltykova A."/>
            <person name="Bonnot C."/>
            <person name="Breuninger H."/>
            <person name="Symeonidi A."/>
            <person name="Radhakrishnan G.V."/>
            <person name="Van Nieuwerburgh F."/>
            <person name="Deforce D."/>
            <person name="Chang C."/>
            <person name="Karol K.G."/>
            <person name="Hedrich R."/>
            <person name="Ulvskov P."/>
            <person name="Glockner G."/>
            <person name="Delwiche C.F."/>
            <person name="Petrasek J."/>
            <person name="Van de Peer Y."/>
            <person name="Friml J."/>
            <person name="Beilby M."/>
            <person name="Dolan L."/>
            <person name="Kohara Y."/>
            <person name="Sugano S."/>
            <person name="Fujiyama A."/>
            <person name="Delaux P.-M."/>
            <person name="Quint M."/>
            <person name="TheiBen G."/>
            <person name="Hagemann M."/>
            <person name="Harholt J."/>
            <person name="Dunand C."/>
            <person name="Zachgo S."/>
            <person name="Langdale J."/>
            <person name="Maumus F."/>
            <person name="Straeten D.V.D."/>
            <person name="Gould S.B."/>
            <person name="Rensing S.A."/>
        </authorList>
    </citation>
    <scope>NUCLEOTIDE SEQUENCE [LARGE SCALE GENOMIC DNA]</scope>
    <source>
        <strain evidence="2 3">S276</strain>
    </source>
</reference>
<dbReference type="Proteomes" id="UP000265515">
    <property type="component" value="Unassembled WGS sequence"/>
</dbReference>
<keyword evidence="3" id="KW-1185">Reference proteome</keyword>
<sequence>MSMGPPLTVVDAGQTPVGACETPISQVVRGLDTDGGISSSLLMEAAQGMEGTPSRPVRSTGYVVHFPRLQDMDVELDVNRRDREERERALALTQSCPMTQDIRASLDVAHALETGVAPVASTDLRDTCGAGEGTHGVEDVEEGGAPWPAQGDGVGCRPGLHPIRGEDDDAEGGGDGAVGGGDAPRGGSDAVTQHDTGADDRQTSGGGDHEDAGGDRDSNAGIMQRCADDGRGEKPADAVVVGRPDALVEGVRVLPLGGAMSIAVLECDGRNDPLAADRRGQMEDASMRVLEDPSPYAPCSPSVPSSMTGFNPPPWDSVEQMESIKAACVANTRSWDSGRGGSESRSCGRGTRQSEGKGLDSLSPQSWMKTRPHGLGSVRKVTKVM</sequence>
<evidence type="ECO:0000313" key="3">
    <source>
        <dbReference type="Proteomes" id="UP000265515"/>
    </source>
</evidence>
<protein>
    <submittedName>
        <fullName evidence="2">Uncharacterized protein</fullName>
    </submittedName>
</protein>
<organism evidence="2 3">
    <name type="scientific">Chara braunii</name>
    <name type="common">Braun's stonewort</name>
    <dbReference type="NCBI Taxonomy" id="69332"/>
    <lineage>
        <taxon>Eukaryota</taxon>
        <taxon>Viridiplantae</taxon>
        <taxon>Streptophyta</taxon>
        <taxon>Charophyceae</taxon>
        <taxon>Charales</taxon>
        <taxon>Characeae</taxon>
        <taxon>Chara</taxon>
    </lineage>
</organism>
<dbReference type="Gramene" id="GBG72213">
    <property type="protein sequence ID" value="GBG72213"/>
    <property type="gene ID" value="CBR_g11145"/>
</dbReference>